<dbReference type="InterPro" id="IPR005793">
    <property type="entry name" value="Formyl_trans_C"/>
</dbReference>
<dbReference type="PANTHER" id="PTHR11138">
    <property type="entry name" value="METHIONYL-TRNA FORMYLTRANSFERASE"/>
    <property type="match status" value="1"/>
</dbReference>
<dbReference type="InterPro" id="IPR002376">
    <property type="entry name" value="Formyl_transf_N"/>
</dbReference>
<comment type="similarity">
    <text evidence="1">Belongs to the Fmt family.</text>
</comment>
<dbReference type="Pfam" id="PF00551">
    <property type="entry name" value="Formyl_trans_N"/>
    <property type="match status" value="1"/>
</dbReference>
<evidence type="ECO:0000256" key="3">
    <source>
        <dbReference type="ARBA" id="ARBA00022917"/>
    </source>
</evidence>
<dbReference type="Pfam" id="PF02911">
    <property type="entry name" value="Formyl_trans_C"/>
    <property type="match status" value="1"/>
</dbReference>
<evidence type="ECO:0000256" key="1">
    <source>
        <dbReference type="ARBA" id="ARBA00010699"/>
    </source>
</evidence>
<gene>
    <name evidence="6" type="ORF">ENV62_02565</name>
</gene>
<dbReference type="CDD" id="cd08704">
    <property type="entry name" value="Met_tRNA_FMT_C"/>
    <property type="match status" value="1"/>
</dbReference>
<dbReference type="SUPFAM" id="SSF53328">
    <property type="entry name" value="Formyltransferase"/>
    <property type="match status" value="1"/>
</dbReference>
<sequence length="306" mass="33508">MRIALIGQAAFGADVLKGLLKQGHEVVGVFCPPDRGDKPDPLKQAALDAGIPVFQPRRMKDPEAYEQMVSLNADLGVLAFVTDIVPERVFNAPRLGSICYHPSLLPRYRGASAINWAVINGETKTGLTIFWVDAGIDTGDILLQKEVEIGPEETTGEVYFNKLYPLGVEAMLEAVNLIAQGKAPRIPQDHSQATYDPPCDEKVATLDWYKPGRMVFNFIRGCDPQPGATTTFRGEKVKLYNARFLEEIHSGAHPGEILEVTDQGLKVAVPGAAVLITRFRTKDLGKVKAAEFIQAKQPRPGERFGT</sequence>
<evidence type="ECO:0000313" key="6">
    <source>
        <dbReference type="EMBL" id="HGB14109.1"/>
    </source>
</evidence>
<evidence type="ECO:0000256" key="2">
    <source>
        <dbReference type="ARBA" id="ARBA00022679"/>
    </source>
</evidence>
<reference evidence="6" key="1">
    <citation type="journal article" date="2020" name="mSystems">
        <title>Genome- and Community-Level Interaction Insights into Carbon Utilization and Element Cycling Functions of Hydrothermarchaeota in Hydrothermal Sediment.</title>
        <authorList>
            <person name="Zhou Z."/>
            <person name="Liu Y."/>
            <person name="Xu W."/>
            <person name="Pan J."/>
            <person name="Luo Z.H."/>
            <person name="Li M."/>
        </authorList>
    </citation>
    <scope>NUCLEOTIDE SEQUENCE [LARGE SCALE GENOMIC DNA]</scope>
    <source>
        <strain evidence="6">SpSt-776</strain>
    </source>
</reference>
<comment type="caution">
    <text evidence="6">The sequence shown here is derived from an EMBL/GenBank/DDBJ whole genome shotgun (WGS) entry which is preliminary data.</text>
</comment>
<dbReference type="GO" id="GO:0005829">
    <property type="term" value="C:cytosol"/>
    <property type="evidence" value="ECO:0007669"/>
    <property type="project" value="TreeGrafter"/>
</dbReference>
<dbReference type="InterPro" id="IPR011034">
    <property type="entry name" value="Formyl_transferase-like_C_sf"/>
</dbReference>
<organism evidence="6">
    <name type="scientific">Desulfobacca acetoxidans</name>
    <dbReference type="NCBI Taxonomy" id="60893"/>
    <lineage>
        <taxon>Bacteria</taxon>
        <taxon>Pseudomonadati</taxon>
        <taxon>Thermodesulfobacteriota</taxon>
        <taxon>Desulfobaccia</taxon>
        <taxon>Desulfobaccales</taxon>
        <taxon>Desulfobaccaceae</taxon>
        <taxon>Desulfobacca</taxon>
    </lineage>
</organism>
<evidence type="ECO:0000259" key="4">
    <source>
        <dbReference type="Pfam" id="PF00551"/>
    </source>
</evidence>
<dbReference type="InterPro" id="IPR001555">
    <property type="entry name" value="GART_AS"/>
</dbReference>
<protein>
    <submittedName>
        <fullName evidence="6">Methionyl-tRNA formyltransferase</fullName>
    </submittedName>
</protein>
<dbReference type="GO" id="GO:0004479">
    <property type="term" value="F:methionyl-tRNA formyltransferase activity"/>
    <property type="evidence" value="ECO:0007669"/>
    <property type="project" value="TreeGrafter"/>
</dbReference>
<dbReference type="AlphaFoldDB" id="A0A7C3WGM6"/>
<dbReference type="InterPro" id="IPR036477">
    <property type="entry name" value="Formyl_transf_N_sf"/>
</dbReference>
<evidence type="ECO:0000259" key="5">
    <source>
        <dbReference type="Pfam" id="PF02911"/>
    </source>
</evidence>
<name>A0A7C3WGM6_9BACT</name>
<keyword evidence="3" id="KW-0648">Protein biosynthesis</keyword>
<feature type="domain" description="Formyl transferase C-terminal" evidence="5">
    <location>
        <begin position="204"/>
        <end position="295"/>
    </location>
</feature>
<dbReference type="PROSITE" id="PS00373">
    <property type="entry name" value="GART"/>
    <property type="match status" value="1"/>
</dbReference>
<dbReference type="PANTHER" id="PTHR11138:SF5">
    <property type="entry name" value="METHIONYL-TRNA FORMYLTRANSFERASE, MITOCHONDRIAL"/>
    <property type="match status" value="1"/>
</dbReference>
<feature type="domain" description="Formyl transferase N-terminal" evidence="4">
    <location>
        <begin position="1"/>
        <end position="174"/>
    </location>
</feature>
<dbReference type="Gene3D" id="3.40.50.12230">
    <property type="match status" value="1"/>
</dbReference>
<dbReference type="SUPFAM" id="SSF50486">
    <property type="entry name" value="FMT C-terminal domain-like"/>
    <property type="match status" value="1"/>
</dbReference>
<dbReference type="InterPro" id="IPR044135">
    <property type="entry name" value="Met-tRNA-FMT_C"/>
</dbReference>
<keyword evidence="2 6" id="KW-0808">Transferase</keyword>
<dbReference type="EMBL" id="DTHB01000021">
    <property type="protein sequence ID" value="HGB14109.1"/>
    <property type="molecule type" value="Genomic_DNA"/>
</dbReference>
<proteinExistence type="inferred from homology"/>
<accession>A0A7C3WGM6</accession>